<evidence type="ECO:0000313" key="3">
    <source>
        <dbReference type="Proteomes" id="UP000813824"/>
    </source>
</evidence>
<gene>
    <name evidence="2" type="ORF">BXZ70DRAFT_640778</name>
</gene>
<evidence type="ECO:0000256" key="1">
    <source>
        <dbReference type="SAM" id="Phobius"/>
    </source>
</evidence>
<proteinExistence type="predicted"/>
<organism evidence="2 3">
    <name type="scientific">Cristinia sonorae</name>
    <dbReference type="NCBI Taxonomy" id="1940300"/>
    <lineage>
        <taxon>Eukaryota</taxon>
        <taxon>Fungi</taxon>
        <taxon>Dikarya</taxon>
        <taxon>Basidiomycota</taxon>
        <taxon>Agaricomycotina</taxon>
        <taxon>Agaricomycetes</taxon>
        <taxon>Agaricomycetidae</taxon>
        <taxon>Agaricales</taxon>
        <taxon>Pleurotineae</taxon>
        <taxon>Stephanosporaceae</taxon>
        <taxon>Cristinia</taxon>
    </lineage>
</organism>
<evidence type="ECO:0000313" key="2">
    <source>
        <dbReference type="EMBL" id="KAH8080259.1"/>
    </source>
</evidence>
<feature type="transmembrane region" description="Helical" evidence="1">
    <location>
        <begin position="99"/>
        <end position="118"/>
    </location>
</feature>
<reference evidence="2" key="1">
    <citation type="journal article" date="2021" name="New Phytol.">
        <title>Evolutionary innovations through gain and loss of genes in the ectomycorrhizal Boletales.</title>
        <authorList>
            <person name="Wu G."/>
            <person name="Miyauchi S."/>
            <person name="Morin E."/>
            <person name="Kuo A."/>
            <person name="Drula E."/>
            <person name="Varga T."/>
            <person name="Kohler A."/>
            <person name="Feng B."/>
            <person name="Cao Y."/>
            <person name="Lipzen A."/>
            <person name="Daum C."/>
            <person name="Hundley H."/>
            <person name="Pangilinan J."/>
            <person name="Johnson J."/>
            <person name="Barry K."/>
            <person name="LaButti K."/>
            <person name="Ng V."/>
            <person name="Ahrendt S."/>
            <person name="Min B."/>
            <person name="Choi I.G."/>
            <person name="Park H."/>
            <person name="Plett J.M."/>
            <person name="Magnuson J."/>
            <person name="Spatafora J.W."/>
            <person name="Nagy L.G."/>
            <person name="Henrissat B."/>
            <person name="Grigoriev I.V."/>
            <person name="Yang Z.L."/>
            <person name="Xu J."/>
            <person name="Martin F.M."/>
        </authorList>
    </citation>
    <scope>NUCLEOTIDE SEQUENCE</scope>
    <source>
        <strain evidence="2">KKN 215</strain>
    </source>
</reference>
<dbReference type="AlphaFoldDB" id="A0A8K0UFB8"/>
<dbReference type="Proteomes" id="UP000813824">
    <property type="component" value="Unassembled WGS sequence"/>
</dbReference>
<dbReference type="EMBL" id="JAEVFJ010000054">
    <property type="protein sequence ID" value="KAH8080259.1"/>
    <property type="molecule type" value="Genomic_DNA"/>
</dbReference>
<comment type="caution">
    <text evidence="2">The sequence shown here is derived from an EMBL/GenBank/DDBJ whole genome shotgun (WGS) entry which is preliminary data.</text>
</comment>
<accession>A0A8K0UFB8</accession>
<name>A0A8K0UFB8_9AGAR</name>
<keyword evidence="1" id="KW-1133">Transmembrane helix</keyword>
<keyword evidence="1" id="KW-0472">Membrane</keyword>
<sequence length="132" mass="14711">METTLTVKTMHGSLRGIFSPVPVSRSPSAYGLFVAKPALVGWYWTEETATYILVQNPSWSLPGWLLVMTSGHGCCVLAMQWRGKLYSLPHLSLEESTLFWLLLVGVELYSFVAVMSLGQKTITKTCFLLHLS</sequence>
<protein>
    <submittedName>
        <fullName evidence="2">Uncharacterized protein</fullName>
    </submittedName>
</protein>
<keyword evidence="1" id="KW-0812">Transmembrane</keyword>
<feature type="transmembrane region" description="Helical" evidence="1">
    <location>
        <begin position="61"/>
        <end position="79"/>
    </location>
</feature>
<keyword evidence="3" id="KW-1185">Reference proteome</keyword>